<sequence>MNTARAWAWVAHLRTGGTTPWQEFAPGDPDSAASSADALLPGAIQLEVVRRLNLAADPAGTADPRHRALVDRVLAASAPGRGQPDLPLVGVLDDTRFGPPPADPAALPDDELLRMTVGVLAELALDLDPGPEPEQRSPLPVPWRRKWAVVGDPLIADRTRSDLVAAGRRPGLRSPVALVVADDLAAMLADTWTWRVRHRVTPSWAWWVGHWARRDQLPPRVDLAAVAARWAGRVGRERVHVLVGGELPASLLGTAVDLRADPLSADAGELLRRVNEVLRVLVRPERHQRLLDRVVVPLLAGERGTLPGVPEAQQEWVRRRADRLVGELSRAGYPVHGELASLRPRNGCGPTAAGATGALDVALRALLATRTIEEAR</sequence>
<comment type="caution">
    <text evidence="1">The sequence shown here is derived from an EMBL/GenBank/DDBJ whole genome shotgun (WGS) entry which is preliminary data.</text>
</comment>
<protein>
    <submittedName>
        <fullName evidence="1">Uncharacterized protein</fullName>
    </submittedName>
</protein>
<reference evidence="1 2" key="1">
    <citation type="submission" date="2019-01" db="EMBL/GenBank/DDBJ databases">
        <title>Nocardioides guangzhouensis sp. nov., an actinobacterium isolated from soil.</title>
        <authorList>
            <person name="Fu Y."/>
            <person name="Cai Y."/>
            <person name="Lin Z."/>
            <person name="Chen P."/>
        </authorList>
    </citation>
    <scope>NUCLEOTIDE SEQUENCE [LARGE SCALE GENOMIC DNA]</scope>
    <source>
        <strain evidence="1 2">130</strain>
    </source>
</reference>
<dbReference type="Proteomes" id="UP000295198">
    <property type="component" value="Unassembled WGS sequence"/>
</dbReference>
<evidence type="ECO:0000313" key="2">
    <source>
        <dbReference type="Proteomes" id="UP000295198"/>
    </source>
</evidence>
<dbReference type="EMBL" id="SDKM01000002">
    <property type="protein sequence ID" value="RYP88719.1"/>
    <property type="molecule type" value="Genomic_DNA"/>
</dbReference>
<gene>
    <name evidence="1" type="ORF">EKO23_02220</name>
</gene>
<name>A0A4V1Y020_9ACTN</name>
<dbReference type="RefSeq" id="WP_134713627.1">
    <property type="nucleotide sequence ID" value="NZ_SDKM01000002.1"/>
</dbReference>
<accession>A0A4V1Y020</accession>
<dbReference type="OrthoDB" id="3790875at2"/>
<organism evidence="1 2">
    <name type="scientific">Nocardioides guangzhouensis</name>
    <dbReference type="NCBI Taxonomy" id="2497878"/>
    <lineage>
        <taxon>Bacteria</taxon>
        <taxon>Bacillati</taxon>
        <taxon>Actinomycetota</taxon>
        <taxon>Actinomycetes</taxon>
        <taxon>Propionibacteriales</taxon>
        <taxon>Nocardioidaceae</taxon>
        <taxon>Nocardioides</taxon>
    </lineage>
</organism>
<evidence type="ECO:0000313" key="1">
    <source>
        <dbReference type="EMBL" id="RYP88719.1"/>
    </source>
</evidence>
<keyword evidence="2" id="KW-1185">Reference proteome</keyword>
<proteinExistence type="predicted"/>
<dbReference type="AlphaFoldDB" id="A0A4V1Y020"/>